<dbReference type="Gene3D" id="3.90.550.10">
    <property type="entry name" value="Spore Coat Polysaccharide Biosynthesis Protein SpsA, Chain A"/>
    <property type="match status" value="1"/>
</dbReference>
<dbReference type="InterPro" id="IPR029044">
    <property type="entry name" value="Nucleotide-diphossugar_trans"/>
</dbReference>
<dbReference type="CDD" id="cd04186">
    <property type="entry name" value="GT_2_like_c"/>
    <property type="match status" value="1"/>
</dbReference>
<dbReference type="RefSeq" id="WP_237876948.1">
    <property type="nucleotide sequence ID" value="NZ_JAKLTR010000028.1"/>
</dbReference>
<evidence type="ECO:0000259" key="4">
    <source>
        <dbReference type="Pfam" id="PF00535"/>
    </source>
</evidence>
<dbReference type="SUPFAM" id="SSF53448">
    <property type="entry name" value="Nucleotide-diphospho-sugar transferases"/>
    <property type="match status" value="1"/>
</dbReference>
<protein>
    <submittedName>
        <fullName evidence="5">Glycosyltransferase family 2 protein</fullName>
    </submittedName>
</protein>
<comment type="similarity">
    <text evidence="1">Belongs to the glycosyltransferase 2 family.</text>
</comment>
<evidence type="ECO:0000313" key="5">
    <source>
        <dbReference type="EMBL" id="MCG2617959.1"/>
    </source>
</evidence>
<keyword evidence="6" id="KW-1185">Reference proteome</keyword>
<keyword evidence="2" id="KW-0328">Glycosyltransferase</keyword>
<organism evidence="5 6">
    <name type="scientific">Terrimonas ginsenosidimutans</name>
    <dbReference type="NCBI Taxonomy" id="2908004"/>
    <lineage>
        <taxon>Bacteria</taxon>
        <taxon>Pseudomonadati</taxon>
        <taxon>Bacteroidota</taxon>
        <taxon>Chitinophagia</taxon>
        <taxon>Chitinophagales</taxon>
        <taxon>Chitinophagaceae</taxon>
        <taxon>Terrimonas</taxon>
    </lineage>
</organism>
<evidence type="ECO:0000256" key="1">
    <source>
        <dbReference type="ARBA" id="ARBA00006739"/>
    </source>
</evidence>
<gene>
    <name evidence="5" type="ORF">LZZ85_26895</name>
</gene>
<proteinExistence type="inferred from homology"/>
<reference evidence="5" key="1">
    <citation type="submission" date="2022-01" db="EMBL/GenBank/DDBJ databases">
        <authorList>
            <person name="Jo J.-H."/>
            <person name="Im W.-T."/>
        </authorList>
    </citation>
    <scope>NUCLEOTIDE SEQUENCE</scope>
    <source>
        <strain evidence="5">NA20</strain>
    </source>
</reference>
<dbReference type="Pfam" id="PF00535">
    <property type="entry name" value="Glycos_transf_2"/>
    <property type="match status" value="1"/>
</dbReference>
<dbReference type="PANTHER" id="PTHR43179">
    <property type="entry name" value="RHAMNOSYLTRANSFERASE WBBL"/>
    <property type="match status" value="1"/>
</dbReference>
<feature type="domain" description="Glycosyltransferase 2-like" evidence="4">
    <location>
        <begin position="11"/>
        <end position="135"/>
    </location>
</feature>
<evidence type="ECO:0000313" key="6">
    <source>
        <dbReference type="Proteomes" id="UP001165367"/>
    </source>
</evidence>
<dbReference type="EMBL" id="JAKLTR010000028">
    <property type="protein sequence ID" value="MCG2617959.1"/>
    <property type="molecule type" value="Genomic_DNA"/>
</dbReference>
<dbReference type="InterPro" id="IPR001173">
    <property type="entry name" value="Glyco_trans_2-like"/>
</dbReference>
<comment type="caution">
    <text evidence="5">The sequence shown here is derived from an EMBL/GenBank/DDBJ whole genome shotgun (WGS) entry which is preliminary data.</text>
</comment>
<dbReference type="PANTHER" id="PTHR43179:SF12">
    <property type="entry name" value="GALACTOFURANOSYLTRANSFERASE GLFT2"/>
    <property type="match status" value="1"/>
</dbReference>
<evidence type="ECO:0000256" key="2">
    <source>
        <dbReference type="ARBA" id="ARBA00022676"/>
    </source>
</evidence>
<dbReference type="Proteomes" id="UP001165367">
    <property type="component" value="Unassembled WGS sequence"/>
</dbReference>
<sequence>MQQSTIVSGVSVVIPNYNGLLLLQDILPAVVIAIEETKLPFEIIISDDCSSDNSIPFLTQEYPDVIILENETNQGFSPTINKGIFKARYSHLLLLNSDVKLEPGYLVHLLRYFDKPDTFGVMGKIIGWDDDYVQDGGKFPSFHGLKIKTSGNYLPVKKESGQWLYSMYLSGAAAFVDRSKVISLGGFNELFAPFYVEDYDLSLRAWRMGWKCYYDDYAVCRHKVSVSIKQSHRKKSIKVVYDRNKMFLHAIHLSYFKRFQWFVQFSFESLAYLFMFRITWLKSLLSFIRHYNGVIESRRNLLKAANGRELLTVNQVVELVRSSVEKNEITRF</sequence>
<accession>A0ABS9L061</accession>
<keyword evidence="3" id="KW-0808">Transferase</keyword>
<evidence type="ECO:0000256" key="3">
    <source>
        <dbReference type="ARBA" id="ARBA00022679"/>
    </source>
</evidence>
<name>A0ABS9L061_9BACT</name>